<evidence type="ECO:0000256" key="8">
    <source>
        <dbReference type="ARBA" id="ARBA00023154"/>
    </source>
</evidence>
<comment type="similarity">
    <text evidence="3 12 13">Belongs to the DapA family.</text>
</comment>
<feature type="site" description="Part of a proton relay during catalysis" evidence="12">
    <location>
        <position position="43"/>
    </location>
</feature>
<dbReference type="InterPro" id="IPR013785">
    <property type="entry name" value="Aldolase_TIM"/>
</dbReference>
<dbReference type="PANTHER" id="PTHR12128:SF66">
    <property type="entry name" value="4-HYDROXY-2-OXOGLUTARATE ALDOLASE, MITOCHONDRIAL"/>
    <property type="match status" value="1"/>
</dbReference>
<dbReference type="SUPFAM" id="SSF51569">
    <property type="entry name" value="Aldolase"/>
    <property type="match status" value="1"/>
</dbReference>
<dbReference type="CDD" id="cd00950">
    <property type="entry name" value="DHDPS"/>
    <property type="match status" value="1"/>
</dbReference>
<comment type="subcellular location">
    <subcellularLocation>
        <location evidence="12">Cytoplasm</location>
    </subcellularLocation>
</comment>
<evidence type="ECO:0000256" key="5">
    <source>
        <dbReference type="ARBA" id="ARBA00022490"/>
    </source>
</evidence>
<evidence type="ECO:0000256" key="2">
    <source>
        <dbReference type="ARBA" id="ARBA00005120"/>
    </source>
</evidence>
<dbReference type="PANTHER" id="PTHR12128">
    <property type="entry name" value="DIHYDRODIPICOLINATE SYNTHASE"/>
    <property type="match status" value="1"/>
</dbReference>
<evidence type="ECO:0000313" key="17">
    <source>
        <dbReference type="Proteomes" id="UP001218362"/>
    </source>
</evidence>
<comment type="pathway">
    <text evidence="2 12">Amino-acid biosynthesis; L-lysine biosynthesis via DAP pathway; (S)-tetrahydrodipicolinate from L-aspartate: step 3/4.</text>
</comment>
<evidence type="ECO:0000256" key="3">
    <source>
        <dbReference type="ARBA" id="ARBA00007592"/>
    </source>
</evidence>
<dbReference type="SMART" id="SM01130">
    <property type="entry name" value="DHDPS"/>
    <property type="match status" value="1"/>
</dbReference>
<comment type="catalytic activity">
    <reaction evidence="11 12">
        <text>L-aspartate 4-semialdehyde + pyruvate = (2S,4S)-4-hydroxy-2,3,4,5-tetrahydrodipicolinate + H2O + H(+)</text>
        <dbReference type="Rhea" id="RHEA:34171"/>
        <dbReference type="ChEBI" id="CHEBI:15361"/>
        <dbReference type="ChEBI" id="CHEBI:15377"/>
        <dbReference type="ChEBI" id="CHEBI:15378"/>
        <dbReference type="ChEBI" id="CHEBI:67139"/>
        <dbReference type="ChEBI" id="CHEBI:537519"/>
        <dbReference type="EC" id="4.3.3.7"/>
    </reaction>
</comment>
<evidence type="ECO:0000256" key="4">
    <source>
        <dbReference type="ARBA" id="ARBA00012086"/>
    </source>
</evidence>
<feature type="active site" description="Schiff-base intermediate with substrate" evidence="12 14">
    <location>
        <position position="162"/>
    </location>
</feature>
<evidence type="ECO:0000256" key="6">
    <source>
        <dbReference type="ARBA" id="ARBA00022605"/>
    </source>
</evidence>
<dbReference type="Proteomes" id="UP001218362">
    <property type="component" value="Chromosome"/>
</dbReference>
<evidence type="ECO:0000256" key="12">
    <source>
        <dbReference type="HAMAP-Rule" id="MF_00418"/>
    </source>
</evidence>
<comment type="function">
    <text evidence="1 12">Catalyzes the condensation of (S)-aspartate-beta-semialdehyde [(S)-ASA] and pyruvate to 4-hydroxy-tetrahydrodipicolinate (HTPA).</text>
</comment>
<name>A0AAJ5X9W7_9SPHN</name>
<dbReference type="GO" id="GO:0008840">
    <property type="term" value="F:4-hydroxy-tetrahydrodipicolinate synthase activity"/>
    <property type="evidence" value="ECO:0007669"/>
    <property type="project" value="UniProtKB-UniRule"/>
</dbReference>
<keyword evidence="6 12" id="KW-0028">Amino-acid biosynthesis</keyword>
<keyword evidence="7 12" id="KW-0220">Diaminopimelate biosynthesis</keyword>
<keyword evidence="10 12" id="KW-0704">Schiff base</keyword>
<dbReference type="GO" id="GO:0019877">
    <property type="term" value="P:diaminopimelate biosynthetic process"/>
    <property type="evidence" value="ECO:0007669"/>
    <property type="project" value="UniProtKB-UniRule"/>
</dbReference>
<dbReference type="NCBIfam" id="TIGR00674">
    <property type="entry name" value="dapA"/>
    <property type="match status" value="1"/>
</dbReference>
<dbReference type="InterPro" id="IPR002220">
    <property type="entry name" value="DapA-like"/>
</dbReference>
<dbReference type="EMBL" id="CP119316">
    <property type="protein sequence ID" value="WEK47342.1"/>
    <property type="molecule type" value="Genomic_DNA"/>
</dbReference>
<evidence type="ECO:0000256" key="14">
    <source>
        <dbReference type="PIRSR" id="PIRSR001365-1"/>
    </source>
</evidence>
<protein>
    <recommendedName>
        <fullName evidence="4 12">4-hydroxy-tetrahydrodipicolinate synthase</fullName>
        <shortName evidence="12">HTPA synthase</shortName>
        <ecNumber evidence="4 12">4.3.3.7</ecNumber>
    </recommendedName>
</protein>
<proteinExistence type="inferred from homology"/>
<keyword evidence="9 12" id="KW-0456">Lyase</keyword>
<dbReference type="PROSITE" id="PS00665">
    <property type="entry name" value="DHDPS_1"/>
    <property type="match status" value="1"/>
</dbReference>
<dbReference type="Gene3D" id="3.20.20.70">
    <property type="entry name" value="Aldolase class I"/>
    <property type="match status" value="1"/>
</dbReference>
<keyword evidence="5 12" id="KW-0963">Cytoplasm</keyword>
<feature type="active site" description="Proton donor/acceptor" evidence="12 14">
    <location>
        <position position="132"/>
    </location>
</feature>
<dbReference type="InterPro" id="IPR020624">
    <property type="entry name" value="Schiff_base-form_aldolases_CS"/>
</dbReference>
<evidence type="ECO:0000256" key="10">
    <source>
        <dbReference type="ARBA" id="ARBA00023270"/>
    </source>
</evidence>
<dbReference type="KEGG" id="acob:P0Y56_03395"/>
<feature type="binding site" evidence="12 15">
    <location>
        <position position="204"/>
    </location>
    <ligand>
        <name>pyruvate</name>
        <dbReference type="ChEBI" id="CHEBI:15361"/>
    </ligand>
</feature>
<evidence type="ECO:0000256" key="15">
    <source>
        <dbReference type="PIRSR" id="PIRSR001365-2"/>
    </source>
</evidence>
<organism evidence="16 17">
    <name type="scientific">Candidatus Andeanibacterium colombiense</name>
    <dbReference type="NCBI Taxonomy" id="3121345"/>
    <lineage>
        <taxon>Bacteria</taxon>
        <taxon>Pseudomonadati</taxon>
        <taxon>Pseudomonadota</taxon>
        <taxon>Alphaproteobacteria</taxon>
        <taxon>Sphingomonadales</taxon>
        <taxon>Sphingomonadaceae</taxon>
        <taxon>Candidatus Andeanibacterium</taxon>
    </lineage>
</organism>
<sequence>MFSGSIPALITPFRDGAFDEEAFRRLIDWQIENGSAALVPCGTTGEAPTLSNKEHHHVIAVCVEQAAGRVPVIAGCGSNNTQTALRHLEFAQECGADAALCVAPYYNRPTQAGLIAHFSFLAERCDLPIVLYNVPGRTVTDIRPETVIELANAFPDVFVGLKDASGDLTRPTEHRRGIPGAFAQLCGDDPVWLQHYAAGGVGCISVTANVAPRLCADLQAALDAGDFETARELDARLYPLHRAMFTDASPGPVKYALSRVHGWLDDSVRLPIIPASTESRKAVDAALAATGVV</sequence>
<gene>
    <name evidence="12 16" type="primary">dapA</name>
    <name evidence="16" type="ORF">P0Y56_03395</name>
</gene>
<accession>A0AAJ5X9W7</accession>
<dbReference type="EC" id="4.3.3.7" evidence="4 12"/>
<evidence type="ECO:0000256" key="1">
    <source>
        <dbReference type="ARBA" id="ARBA00003294"/>
    </source>
</evidence>
<evidence type="ECO:0000313" key="16">
    <source>
        <dbReference type="EMBL" id="WEK47342.1"/>
    </source>
</evidence>
<comment type="subunit">
    <text evidence="12">Homotetramer; dimer of dimers.</text>
</comment>
<dbReference type="Pfam" id="PF00701">
    <property type="entry name" value="DHDPS"/>
    <property type="match status" value="1"/>
</dbReference>
<feature type="site" description="Part of a proton relay during catalysis" evidence="12">
    <location>
        <position position="106"/>
    </location>
</feature>
<evidence type="ECO:0000256" key="11">
    <source>
        <dbReference type="ARBA" id="ARBA00047836"/>
    </source>
</evidence>
<dbReference type="PIRSF" id="PIRSF001365">
    <property type="entry name" value="DHDPS"/>
    <property type="match status" value="1"/>
</dbReference>
<keyword evidence="8 12" id="KW-0457">Lysine biosynthesis</keyword>
<comment type="caution">
    <text evidence="12">Was originally thought to be a dihydrodipicolinate synthase (DHDPS), catalyzing the condensation of (S)-aspartate-beta-semialdehyde [(S)-ASA] and pyruvate to dihydrodipicolinate (DHDP). However, it was shown in E.coli that the product of the enzymatic reaction is not dihydrodipicolinate but in fact (4S)-4-hydroxy-2,3,4,5-tetrahydro-(2S)-dipicolinic acid (HTPA), and that the consecutive dehydration reaction leading to DHDP is not spontaneous but catalyzed by DapB.</text>
</comment>
<reference evidence="16" key="1">
    <citation type="submission" date="2023-03" db="EMBL/GenBank/DDBJ databases">
        <title>Andean soil-derived lignocellulolytic bacterial consortium as a source of novel taxa and putative plastic-active enzymes.</title>
        <authorList>
            <person name="Diaz-Garcia L."/>
            <person name="Chuvochina M."/>
            <person name="Feuerriegel G."/>
            <person name="Bunk B."/>
            <person name="Sproer C."/>
            <person name="Streit W.R."/>
            <person name="Rodriguez L.M."/>
            <person name="Overmann J."/>
            <person name="Jimenez D.J."/>
        </authorList>
    </citation>
    <scope>NUCLEOTIDE SEQUENCE</scope>
    <source>
        <strain evidence="16">MAG 26</strain>
    </source>
</reference>
<evidence type="ECO:0000256" key="7">
    <source>
        <dbReference type="ARBA" id="ARBA00022915"/>
    </source>
</evidence>
<evidence type="ECO:0000256" key="13">
    <source>
        <dbReference type="PIRNR" id="PIRNR001365"/>
    </source>
</evidence>
<dbReference type="HAMAP" id="MF_00418">
    <property type="entry name" value="DapA"/>
    <property type="match status" value="1"/>
</dbReference>
<dbReference type="GO" id="GO:0005829">
    <property type="term" value="C:cytosol"/>
    <property type="evidence" value="ECO:0007669"/>
    <property type="project" value="TreeGrafter"/>
</dbReference>
<feature type="binding site" evidence="12 15">
    <location>
        <position position="44"/>
    </location>
    <ligand>
        <name>pyruvate</name>
        <dbReference type="ChEBI" id="CHEBI:15361"/>
    </ligand>
</feature>
<dbReference type="GO" id="GO:0009089">
    <property type="term" value="P:lysine biosynthetic process via diaminopimelate"/>
    <property type="evidence" value="ECO:0007669"/>
    <property type="project" value="UniProtKB-UniRule"/>
</dbReference>
<dbReference type="AlphaFoldDB" id="A0AAJ5X9W7"/>
<evidence type="ECO:0000256" key="9">
    <source>
        <dbReference type="ARBA" id="ARBA00023239"/>
    </source>
</evidence>
<dbReference type="InterPro" id="IPR005263">
    <property type="entry name" value="DapA"/>
</dbReference>
<dbReference type="PRINTS" id="PR00146">
    <property type="entry name" value="DHPICSNTHASE"/>
</dbReference>